<comment type="caution">
    <text evidence="2">The sequence shown here is derived from an EMBL/GenBank/DDBJ whole genome shotgun (WGS) entry which is preliminary data.</text>
</comment>
<dbReference type="EMBL" id="AAWS01000006">
    <property type="protein sequence ID" value="EAY30589.1"/>
    <property type="molecule type" value="Genomic_DNA"/>
</dbReference>
<evidence type="ECO:0000313" key="2">
    <source>
        <dbReference type="EMBL" id="EAY30589.1"/>
    </source>
</evidence>
<gene>
    <name evidence="2" type="ORF">M23134_03227</name>
</gene>
<dbReference type="PROSITE" id="PS51257">
    <property type="entry name" value="PROKAR_LIPOPROTEIN"/>
    <property type="match status" value="1"/>
</dbReference>
<evidence type="ECO:0000313" key="3">
    <source>
        <dbReference type="Proteomes" id="UP000004095"/>
    </source>
</evidence>
<evidence type="ECO:0000256" key="1">
    <source>
        <dbReference type="SAM" id="MobiDB-lite"/>
    </source>
</evidence>
<reference evidence="2 3" key="1">
    <citation type="submission" date="2007-01" db="EMBL/GenBank/DDBJ databases">
        <authorList>
            <person name="Haygood M."/>
            <person name="Podell S."/>
            <person name="Anderson C."/>
            <person name="Hopkinson B."/>
            <person name="Roe K."/>
            <person name="Barbeau K."/>
            <person name="Gaasterland T."/>
            <person name="Ferriera S."/>
            <person name="Johnson J."/>
            <person name="Kravitz S."/>
            <person name="Beeson K."/>
            <person name="Sutton G."/>
            <person name="Rogers Y.-H."/>
            <person name="Friedman R."/>
            <person name="Frazier M."/>
            <person name="Venter J.C."/>
        </authorList>
    </citation>
    <scope>NUCLEOTIDE SEQUENCE [LARGE SCALE GENOMIC DNA]</scope>
    <source>
        <strain evidence="2 3">ATCC 23134</strain>
    </source>
</reference>
<keyword evidence="3" id="KW-1185">Reference proteome</keyword>
<proteinExistence type="predicted"/>
<sequence length="252" mass="28691">MKNYSIYLFALMMTFMLTSCGGGSEKYIKYPVDDIVRQTPKDKLPLSVILYDMDVKGSRRLNKYKVITNLDDPAKKKETITPWTQVSKQDFAKNYNNMGMELASKRIDSTTGKEVVSKIPAPPGYSNYVGNKQYGQWKTNSSGESFWSFYGKYMFLSTMFNMATYPVRRNSYSRYQRSYAGRRPYYGGTGSRRRYGTGSSYSRGVSSRSYYSSGRSTRTRSSYSKYRSSSRSSRSSGRSGYSSRSRSGSSGK</sequence>
<dbReference type="Proteomes" id="UP000004095">
    <property type="component" value="Unassembled WGS sequence"/>
</dbReference>
<dbReference type="AlphaFoldDB" id="A1ZGH2"/>
<dbReference type="RefSeq" id="WP_002694875.1">
    <property type="nucleotide sequence ID" value="NZ_AAWS01000006.1"/>
</dbReference>
<organism evidence="2 3">
    <name type="scientific">Microscilla marina ATCC 23134</name>
    <dbReference type="NCBI Taxonomy" id="313606"/>
    <lineage>
        <taxon>Bacteria</taxon>
        <taxon>Pseudomonadati</taxon>
        <taxon>Bacteroidota</taxon>
        <taxon>Cytophagia</taxon>
        <taxon>Cytophagales</taxon>
        <taxon>Microscillaceae</taxon>
        <taxon>Microscilla</taxon>
    </lineage>
</organism>
<feature type="compositionally biased region" description="Low complexity" evidence="1">
    <location>
        <begin position="196"/>
        <end position="252"/>
    </location>
</feature>
<dbReference type="OrthoDB" id="5410776at2"/>
<name>A1ZGH2_MICM2</name>
<feature type="region of interest" description="Disordered" evidence="1">
    <location>
        <begin position="181"/>
        <end position="252"/>
    </location>
</feature>
<protein>
    <submittedName>
        <fullName evidence="2">Lipoprotein, putative</fullName>
    </submittedName>
</protein>
<dbReference type="eggNOG" id="COG1196">
    <property type="taxonomic scope" value="Bacteria"/>
</dbReference>
<keyword evidence="2" id="KW-0449">Lipoprotein</keyword>
<accession>A1ZGH2</accession>